<keyword evidence="6" id="KW-0119">Carbohydrate metabolism</keyword>
<comment type="pathway">
    <text evidence="8">Amino-sugar metabolism; N-acetylneuraminate degradation; D-fructose 6-phosphate from N-acetylneuraminate: step 4/5.</text>
</comment>
<dbReference type="AlphaFoldDB" id="A0A1H2TK99"/>
<feature type="binding site" evidence="11">
    <location>
        <position position="245"/>
    </location>
    <ligand>
        <name>Zn(2+)</name>
        <dbReference type="ChEBI" id="CHEBI:29105"/>
    </ligand>
</feature>
<dbReference type="InterPro" id="IPR011059">
    <property type="entry name" value="Metal-dep_hydrolase_composite"/>
</dbReference>
<dbReference type="GO" id="GO:0006046">
    <property type="term" value="P:N-acetylglucosamine catabolic process"/>
    <property type="evidence" value="ECO:0007669"/>
    <property type="project" value="TreeGrafter"/>
</dbReference>
<dbReference type="GO" id="GO:0046872">
    <property type="term" value="F:metal ion binding"/>
    <property type="evidence" value="ECO:0007669"/>
    <property type="project" value="UniProtKB-KW"/>
</dbReference>
<dbReference type="Proteomes" id="UP000199488">
    <property type="component" value="Unassembled WGS sequence"/>
</dbReference>
<dbReference type="Pfam" id="PF01979">
    <property type="entry name" value="Amidohydro_1"/>
    <property type="match status" value="1"/>
</dbReference>
<feature type="active site" description="Proton donor/acceptor" evidence="9">
    <location>
        <position position="324"/>
    </location>
</feature>
<feature type="binding site" evidence="10">
    <location>
        <position position="301"/>
    </location>
    <ligand>
        <name>substrate</name>
    </ligand>
</feature>
<keyword evidence="5" id="KW-0378">Hydrolase</keyword>
<feature type="binding site" evidence="10">
    <location>
        <begin position="357"/>
        <end position="359"/>
    </location>
    <ligand>
        <name>substrate</name>
    </ligand>
</feature>
<comment type="similarity">
    <text evidence="1">Belongs to the metallo-dependent hydrolases superfamily. NagA family.</text>
</comment>
<evidence type="ECO:0000256" key="1">
    <source>
        <dbReference type="ARBA" id="ARBA00010716"/>
    </source>
</evidence>
<feature type="binding site" evidence="11">
    <location>
        <position position="266"/>
    </location>
    <ligand>
        <name>Zn(2+)</name>
        <dbReference type="ChEBI" id="CHEBI:29105"/>
    </ligand>
</feature>
<dbReference type="FunFam" id="3.20.20.140:FF:000004">
    <property type="entry name" value="N-acetylglucosamine-6-phosphate deacetylase"/>
    <property type="match status" value="1"/>
</dbReference>
<dbReference type="SUPFAM" id="SSF51338">
    <property type="entry name" value="Composite domain of metallo-dependent hydrolases"/>
    <property type="match status" value="1"/>
</dbReference>
<proteinExistence type="inferred from homology"/>
<comment type="cofactor">
    <cofactor evidence="11">
        <name>a divalent metal cation</name>
        <dbReference type="ChEBI" id="CHEBI:60240"/>
    </cofactor>
    <text evidence="11">Binds 1 divalent metal cation per subunit.</text>
</comment>
<keyword evidence="4 11" id="KW-0479">Metal-binding</keyword>
<dbReference type="PANTHER" id="PTHR11113:SF14">
    <property type="entry name" value="N-ACETYLGLUCOSAMINE-6-PHOSPHATE DEACETYLASE"/>
    <property type="match status" value="1"/>
</dbReference>
<dbReference type="CDD" id="cd00854">
    <property type="entry name" value="NagA"/>
    <property type="match status" value="1"/>
</dbReference>
<evidence type="ECO:0000256" key="11">
    <source>
        <dbReference type="PIRSR" id="PIRSR038994-3"/>
    </source>
</evidence>
<sequence>MARCLRISCKPGVGSWFFGIIGIDNYILYWYDIDKGGLVVEDTIIYSATIVNADRTSTGQFIWIRGQAVHRTGSMDRLQEVPEETRRRAIMVDGSRGFFIPGMIDMHIHGVQGADAMDGTTEALETMARVLPAEGTTAFLPTTITQKSEDITRALKAVAEHRKTMPGEGQAEIAGAHVEGPFFEPSKAGAQPAEFMVPASVDLFETWRRASGNAIRIVSLAPEHDPDFALTAHLQSMGVIASAAHSNASKALVDEAAKKGLSHITHLYNGMSGLHHREPGVAAAALLNPGLTVEIIADGVHSHPDMVKLAYQAAGAGRICVITDSLRAKNLPDGSYDLGGQQVTVAGDKPYLADGTIAGSMLAMDKGFRNIQAFTGCSREEAVRMTSWNAAHEIGLSERKGSIQAGKDADIVWMDDSMHIQKVWCRGRVAAFEQKGEVKP</sequence>
<dbReference type="InterPro" id="IPR032466">
    <property type="entry name" value="Metal_Hydrolase"/>
</dbReference>
<evidence type="ECO:0000256" key="6">
    <source>
        <dbReference type="ARBA" id="ARBA00023277"/>
    </source>
</evidence>
<protein>
    <recommendedName>
        <fullName evidence="3">N-acetylglucosamine-6-phosphate deacetylase</fullName>
        <ecNumber evidence="2">3.5.1.25</ecNumber>
    </recommendedName>
</protein>
<evidence type="ECO:0000256" key="2">
    <source>
        <dbReference type="ARBA" id="ARBA00011899"/>
    </source>
</evidence>
<dbReference type="InterPro" id="IPR003764">
    <property type="entry name" value="GlcNAc_6-P_deAcase"/>
</dbReference>
<evidence type="ECO:0000256" key="8">
    <source>
        <dbReference type="ARBA" id="ARBA00060590"/>
    </source>
</evidence>
<feature type="binding site" evidence="10">
    <location>
        <position position="277"/>
    </location>
    <ligand>
        <name>substrate</name>
    </ligand>
</feature>
<dbReference type="EMBL" id="FNNC01000002">
    <property type="protein sequence ID" value="SDW44383.1"/>
    <property type="molecule type" value="Genomic_DNA"/>
</dbReference>
<dbReference type="InterPro" id="IPR006680">
    <property type="entry name" value="Amidohydro-rel"/>
</dbReference>
<evidence type="ECO:0000256" key="4">
    <source>
        <dbReference type="ARBA" id="ARBA00022723"/>
    </source>
</evidence>
<dbReference type="EC" id="3.5.1.25" evidence="2"/>
<keyword evidence="14" id="KW-1185">Reference proteome</keyword>
<dbReference type="PANTHER" id="PTHR11113">
    <property type="entry name" value="N-ACETYLGLUCOSAMINE-6-PHOSPHATE DEACETYLASE"/>
    <property type="match status" value="1"/>
</dbReference>
<dbReference type="NCBIfam" id="TIGR00221">
    <property type="entry name" value="nagA"/>
    <property type="match status" value="1"/>
</dbReference>
<dbReference type="Gene3D" id="2.30.40.10">
    <property type="entry name" value="Urease, subunit C, domain 1"/>
    <property type="match status" value="1"/>
</dbReference>
<feature type="binding site" evidence="10">
    <location>
        <begin position="269"/>
        <end position="270"/>
    </location>
    <ligand>
        <name>substrate</name>
    </ligand>
</feature>
<dbReference type="PIRSF" id="PIRSF038994">
    <property type="entry name" value="NagA"/>
    <property type="match status" value="1"/>
</dbReference>
<evidence type="ECO:0000256" key="7">
    <source>
        <dbReference type="ARBA" id="ARBA00047647"/>
    </source>
</evidence>
<dbReference type="GO" id="GO:0008448">
    <property type="term" value="F:N-acetylglucosamine-6-phosphate deacetylase activity"/>
    <property type="evidence" value="ECO:0007669"/>
    <property type="project" value="UniProtKB-EC"/>
</dbReference>
<dbReference type="OrthoDB" id="9776488at2"/>
<name>A0A1H2TK99_9BACI</name>
<evidence type="ECO:0000256" key="5">
    <source>
        <dbReference type="ARBA" id="ARBA00022801"/>
    </source>
</evidence>
<dbReference type="SUPFAM" id="SSF51556">
    <property type="entry name" value="Metallo-dependent hydrolases"/>
    <property type="match status" value="1"/>
</dbReference>
<evidence type="ECO:0000259" key="12">
    <source>
        <dbReference type="Pfam" id="PF01979"/>
    </source>
</evidence>
<evidence type="ECO:0000256" key="9">
    <source>
        <dbReference type="PIRSR" id="PIRSR038994-1"/>
    </source>
</evidence>
<comment type="catalytic activity">
    <reaction evidence="7">
        <text>N-acetyl-D-glucosamine 6-phosphate + H2O = D-glucosamine 6-phosphate + acetate</text>
        <dbReference type="Rhea" id="RHEA:22936"/>
        <dbReference type="ChEBI" id="CHEBI:15377"/>
        <dbReference type="ChEBI" id="CHEBI:30089"/>
        <dbReference type="ChEBI" id="CHEBI:57513"/>
        <dbReference type="ChEBI" id="CHEBI:58725"/>
        <dbReference type="EC" id="3.5.1.25"/>
    </reaction>
</comment>
<accession>A0A1H2TK99</accession>
<gene>
    <name evidence="13" type="ORF">SAMN05421781_1451</name>
</gene>
<evidence type="ECO:0000256" key="3">
    <source>
        <dbReference type="ARBA" id="ARBA00018029"/>
    </source>
</evidence>
<feature type="domain" description="Amidohydrolase-related" evidence="12">
    <location>
        <begin position="100"/>
        <end position="429"/>
    </location>
</feature>
<evidence type="ECO:0000313" key="13">
    <source>
        <dbReference type="EMBL" id="SDW44383.1"/>
    </source>
</evidence>
<feature type="binding site" evidence="10">
    <location>
        <position position="190"/>
    </location>
    <ligand>
        <name>substrate</name>
    </ligand>
</feature>
<evidence type="ECO:0000256" key="10">
    <source>
        <dbReference type="PIRSR" id="PIRSR038994-2"/>
    </source>
</evidence>
<feature type="binding site" evidence="11">
    <location>
        <position position="179"/>
    </location>
    <ligand>
        <name>Zn(2+)</name>
        <dbReference type="ChEBI" id="CHEBI:29105"/>
    </ligand>
</feature>
<evidence type="ECO:0000313" key="14">
    <source>
        <dbReference type="Proteomes" id="UP000199488"/>
    </source>
</evidence>
<organism evidence="13 14">
    <name type="scientific">Marinococcus luteus</name>
    <dbReference type="NCBI Taxonomy" id="1122204"/>
    <lineage>
        <taxon>Bacteria</taxon>
        <taxon>Bacillati</taxon>
        <taxon>Bacillota</taxon>
        <taxon>Bacilli</taxon>
        <taxon>Bacillales</taxon>
        <taxon>Bacillaceae</taxon>
        <taxon>Marinococcus</taxon>
    </lineage>
</organism>
<dbReference type="Gene3D" id="3.20.20.140">
    <property type="entry name" value="Metal-dependent hydrolases"/>
    <property type="match status" value="1"/>
</dbReference>
<dbReference type="STRING" id="1122204.SAMN05421781_1451"/>
<reference evidence="13 14" key="1">
    <citation type="submission" date="2016-10" db="EMBL/GenBank/DDBJ databases">
        <authorList>
            <person name="de Groot N.N."/>
        </authorList>
    </citation>
    <scope>NUCLEOTIDE SEQUENCE [LARGE SCALE GENOMIC DNA]</scope>
    <source>
        <strain evidence="13 14">DSM 23126</strain>
    </source>
</reference>